<feature type="domain" description="FAD-binding" evidence="2">
    <location>
        <begin position="6"/>
        <end position="339"/>
    </location>
</feature>
<dbReference type="EMBL" id="JBGEHV010000005">
    <property type="protein sequence ID" value="MEY8038684.1"/>
    <property type="molecule type" value="Genomic_DNA"/>
</dbReference>
<gene>
    <name evidence="3" type="ORF">AB8O55_04685</name>
</gene>
<dbReference type="Proteomes" id="UP001564626">
    <property type="component" value="Unassembled WGS sequence"/>
</dbReference>
<evidence type="ECO:0000256" key="1">
    <source>
        <dbReference type="ARBA" id="ARBA00023002"/>
    </source>
</evidence>
<comment type="caution">
    <text evidence="3">The sequence shown here is derived from an EMBL/GenBank/DDBJ whole genome shotgun (WGS) entry which is preliminary data.</text>
</comment>
<dbReference type="SUPFAM" id="SSF51905">
    <property type="entry name" value="FAD/NAD(P)-binding domain"/>
    <property type="match status" value="1"/>
</dbReference>
<dbReference type="Pfam" id="PF01494">
    <property type="entry name" value="FAD_binding_3"/>
    <property type="match status" value="1"/>
</dbReference>
<proteinExistence type="predicted"/>
<dbReference type="PANTHER" id="PTHR43476:SF5">
    <property type="entry name" value="FAD-DEPENDENT MONOOXYGENASE"/>
    <property type="match status" value="1"/>
</dbReference>
<organism evidence="3 4">
    <name type="scientific">Saccharopolyspora cebuensis</name>
    <dbReference type="NCBI Taxonomy" id="418759"/>
    <lineage>
        <taxon>Bacteria</taxon>
        <taxon>Bacillati</taxon>
        <taxon>Actinomycetota</taxon>
        <taxon>Actinomycetes</taxon>
        <taxon>Pseudonocardiales</taxon>
        <taxon>Pseudonocardiaceae</taxon>
        <taxon>Saccharopolyspora</taxon>
    </lineage>
</organism>
<dbReference type="InterPro" id="IPR002938">
    <property type="entry name" value="FAD-bd"/>
</dbReference>
<reference evidence="3 4" key="1">
    <citation type="submission" date="2024-08" db="EMBL/GenBank/DDBJ databases">
        <title>Genome mining of Saccharopolyspora cebuensis PGLac3 from Nigerian medicinal plant.</title>
        <authorList>
            <person name="Ezeobiora C.E."/>
            <person name="Igbokwe N.H."/>
            <person name="Amin D.H."/>
            <person name="Mendie U.E."/>
        </authorList>
    </citation>
    <scope>NUCLEOTIDE SEQUENCE [LARGE SCALE GENOMIC DNA]</scope>
    <source>
        <strain evidence="3 4">PGLac3</strain>
    </source>
</reference>
<evidence type="ECO:0000313" key="4">
    <source>
        <dbReference type="Proteomes" id="UP001564626"/>
    </source>
</evidence>
<keyword evidence="4" id="KW-1185">Reference proteome</keyword>
<dbReference type="InterPro" id="IPR036188">
    <property type="entry name" value="FAD/NAD-bd_sf"/>
</dbReference>
<name>A0ABV4CD15_9PSEU</name>
<sequence>MPERNCDAVVCGAGVGGLAAAFALAARGLDVLLLEKQRRPAAIAKGEVLQPGSVDVLREWGLLEPLRERGAVRLERLVLREADGREVMVFDYPALDGGGHRLYSHDHPDILGLFADHLADRVRWWRGARAADLLRDGSGRITGVRVVRDEATEDVRAPLVVAADGVSSRLRAQAGIPARPVEYAHRLASFDLRTEVPAEVGGLLTDRGLRLHYPLPGGRTRLYAQVTADELRGVKGAELTGWAEGAVRDAPALEPLLPAWREALGSRQLLRLFRFTAARMTAPGLAMVGESAHAVHPMAAQGMNTAIADAHALAAALGPGPLRPSDVDDALAGYQRARSGWVRHIDRMSHDATRMITDTSWAGRLLGRRMLRRTSRNPRLRYVATYNMAGLGIRPFTPLDRLHQLGLPDPRAQRRPVWA</sequence>
<evidence type="ECO:0000313" key="3">
    <source>
        <dbReference type="EMBL" id="MEY8038684.1"/>
    </source>
</evidence>
<dbReference type="PANTHER" id="PTHR43476">
    <property type="entry name" value="3-(3-HYDROXY-PHENYL)PROPIONATE/3-HYDROXYCINNAMIC ACID HYDROXYLASE"/>
    <property type="match status" value="1"/>
</dbReference>
<dbReference type="Gene3D" id="3.50.50.60">
    <property type="entry name" value="FAD/NAD(P)-binding domain"/>
    <property type="match status" value="2"/>
</dbReference>
<protein>
    <submittedName>
        <fullName evidence="3">NAD(P)/FAD-dependent oxidoreductase</fullName>
    </submittedName>
</protein>
<keyword evidence="1" id="KW-0560">Oxidoreductase</keyword>
<accession>A0ABV4CD15</accession>
<dbReference type="RefSeq" id="WP_345361890.1">
    <property type="nucleotide sequence ID" value="NZ_BAABII010000006.1"/>
</dbReference>
<dbReference type="PRINTS" id="PR00420">
    <property type="entry name" value="RNGMNOXGNASE"/>
</dbReference>
<dbReference type="InterPro" id="IPR050631">
    <property type="entry name" value="PheA/TfdB_FAD_monoxygenase"/>
</dbReference>
<evidence type="ECO:0000259" key="2">
    <source>
        <dbReference type="Pfam" id="PF01494"/>
    </source>
</evidence>